<evidence type="ECO:0000313" key="3">
    <source>
        <dbReference type="Proteomes" id="UP001156873"/>
    </source>
</evidence>
<keyword evidence="2" id="KW-0547">Nucleotide-binding</keyword>
<dbReference type="Gene3D" id="3.30.565.10">
    <property type="entry name" value="Histidine kinase-like ATPase, C-terminal domain"/>
    <property type="match status" value="1"/>
</dbReference>
<dbReference type="SUPFAM" id="SSF55874">
    <property type="entry name" value="ATPase domain of HSP90 chaperone/DNA topoisomerase II/histidine kinase"/>
    <property type="match status" value="1"/>
</dbReference>
<dbReference type="InterPro" id="IPR036890">
    <property type="entry name" value="HATPase_C_sf"/>
</dbReference>
<dbReference type="Proteomes" id="UP001156873">
    <property type="component" value="Unassembled WGS sequence"/>
</dbReference>
<dbReference type="RefSeq" id="WP_280580051.1">
    <property type="nucleotide sequence ID" value="NZ_JARXRO010000020.1"/>
</dbReference>
<dbReference type="InterPro" id="IPR003594">
    <property type="entry name" value="HATPase_dom"/>
</dbReference>
<keyword evidence="3" id="KW-1185">Reference proteome</keyword>
<gene>
    <name evidence="2" type="ORF">QFW81_15500</name>
</gene>
<evidence type="ECO:0000259" key="1">
    <source>
        <dbReference type="Pfam" id="PF02518"/>
    </source>
</evidence>
<dbReference type="Pfam" id="PF02518">
    <property type="entry name" value="HATPase_c"/>
    <property type="match status" value="1"/>
</dbReference>
<feature type="domain" description="Histidine kinase/HSP90-like ATPase" evidence="1">
    <location>
        <begin position="44"/>
        <end position="121"/>
    </location>
</feature>
<evidence type="ECO:0000313" key="2">
    <source>
        <dbReference type="EMBL" id="MDH5835319.1"/>
    </source>
</evidence>
<name>A0ABT6JXL2_9GAMM</name>
<dbReference type="GO" id="GO:0005524">
    <property type="term" value="F:ATP binding"/>
    <property type="evidence" value="ECO:0007669"/>
    <property type="project" value="UniProtKB-KW"/>
</dbReference>
<keyword evidence="2" id="KW-0067">ATP-binding</keyword>
<sequence>MTFTPFDPLEFKNTKVNDAALGALKREIDNILSSYVGWYDPFCELIQNALDAVEARVIAESAAGTEANYTPAVRIRIDLDHNSLTVTDNGIGLDKDKFEQFLAPNFSFKSGKTRGHKGVGATYVAYGFNYMRISTKTPGFAASGRIIGARNWLRSNASGGNPKVEPDDSKQLDEAFDAYDRGVSVTVRFDETSHPKRLDWIKTNTAERWHRILSIKTGLGSVSRDTSISVCIVVISKGEETRSETVGTSYLWLHGSTTKSVSIKELAAASKALFEKYGTGRRLPDRYRNLDFIHETWTAEEIGHLLGSQLDEEELEVLAKHTPTISVEYGYTTKLWQSFNDSLHLRGGGYRVLHTGIQLAANNMPQGEPILVPLKRYTGRQNQVHFLVHFDNYTPDLGRKGFHRELSDFAKSVSQKLLETQIAKFHGSMKANSGASPDLAREIAISDWKNEMLDHEAKQPLQLANKHFFLPIERVSITSVPTREQDVIALFHQLVAGGVVRGLNVMSTNERFIYDGLFRISFDLNPELFIHDPEENPLGVSSEVVTALQGKVTPPRVLEYKFSLDGLVEDFDSQSKNIKDIDLCIAWETGDLYVERYGITSLLIPENSDQRQYHGITHVLYDIETGAKHCDLIILSELIEHLNDPSVSAEKQRQKYE</sequence>
<proteinExistence type="predicted"/>
<accession>A0ABT6JXL2</accession>
<comment type="caution">
    <text evidence="2">The sequence shown here is derived from an EMBL/GenBank/DDBJ whole genome shotgun (WGS) entry which is preliminary data.</text>
</comment>
<organism evidence="2 3">
    <name type="scientific">Luteimonas kalidii</name>
    <dbReference type="NCBI Taxonomy" id="3042025"/>
    <lineage>
        <taxon>Bacteria</taxon>
        <taxon>Pseudomonadati</taxon>
        <taxon>Pseudomonadota</taxon>
        <taxon>Gammaproteobacteria</taxon>
        <taxon>Lysobacterales</taxon>
        <taxon>Lysobacteraceae</taxon>
        <taxon>Luteimonas</taxon>
    </lineage>
</organism>
<dbReference type="EMBL" id="JARXRO010000020">
    <property type="protein sequence ID" value="MDH5835319.1"/>
    <property type="molecule type" value="Genomic_DNA"/>
</dbReference>
<protein>
    <submittedName>
        <fullName evidence="2">ATP-binding protein</fullName>
    </submittedName>
</protein>
<reference evidence="2 3" key="1">
    <citation type="submission" date="2023-04" db="EMBL/GenBank/DDBJ databases">
        <title>Luteimonas sp. M1R5S59.</title>
        <authorList>
            <person name="Sun J.-Q."/>
        </authorList>
    </citation>
    <scope>NUCLEOTIDE SEQUENCE [LARGE SCALE GENOMIC DNA]</scope>
    <source>
        <strain evidence="2 3">M1R5S59</strain>
    </source>
</reference>